<evidence type="ECO:0000313" key="1">
    <source>
        <dbReference type="EMBL" id="KER00395.1"/>
    </source>
</evidence>
<protein>
    <submittedName>
        <fullName evidence="1">Uncharacterized protein</fullName>
    </submittedName>
</protein>
<name>A0A074YW70_AURSE</name>
<dbReference type="EMBL" id="KL584749">
    <property type="protein sequence ID" value="KER00395.1"/>
    <property type="molecule type" value="Genomic_DNA"/>
</dbReference>
<dbReference type="Proteomes" id="UP000030641">
    <property type="component" value="Unassembled WGS sequence"/>
</dbReference>
<sequence>MTSPQAQAAREKSAAVMTALKKGEKGDADRLMGRQENYDSLVPGIAALKKKFLGNREQKTKV</sequence>
<evidence type="ECO:0000313" key="2">
    <source>
        <dbReference type="Proteomes" id="UP000030641"/>
    </source>
</evidence>
<dbReference type="InParanoid" id="A0A074YW70"/>
<dbReference type="RefSeq" id="XP_013348892.1">
    <property type="nucleotide sequence ID" value="XM_013493438.1"/>
</dbReference>
<dbReference type="HOGENOM" id="CLU_2903820_0_0_1"/>
<organism evidence="1 2">
    <name type="scientific">Aureobasidium subglaciale (strain EXF-2481)</name>
    <name type="common">Aureobasidium pullulans var. subglaciale</name>
    <dbReference type="NCBI Taxonomy" id="1043005"/>
    <lineage>
        <taxon>Eukaryota</taxon>
        <taxon>Fungi</taxon>
        <taxon>Dikarya</taxon>
        <taxon>Ascomycota</taxon>
        <taxon>Pezizomycotina</taxon>
        <taxon>Dothideomycetes</taxon>
        <taxon>Dothideomycetidae</taxon>
        <taxon>Dothideales</taxon>
        <taxon>Saccotheciaceae</taxon>
        <taxon>Aureobasidium</taxon>
    </lineage>
</organism>
<accession>A0A074YW70</accession>
<keyword evidence="2" id="KW-1185">Reference proteome</keyword>
<dbReference type="OrthoDB" id="3649946at2759"/>
<proteinExistence type="predicted"/>
<dbReference type="GeneID" id="25365117"/>
<reference evidence="1 2" key="1">
    <citation type="journal article" date="2014" name="BMC Genomics">
        <title>Genome sequencing of four Aureobasidium pullulans varieties: biotechnological potential, stress tolerance, and description of new species.</title>
        <authorList>
            <person name="Gostin Ar C."/>
            <person name="Ohm R.A."/>
            <person name="Kogej T."/>
            <person name="Sonjak S."/>
            <person name="Turk M."/>
            <person name="Zajc J."/>
            <person name="Zalar P."/>
            <person name="Grube M."/>
            <person name="Sun H."/>
            <person name="Han J."/>
            <person name="Sharma A."/>
            <person name="Chiniquy J."/>
            <person name="Ngan C.Y."/>
            <person name="Lipzen A."/>
            <person name="Barry K."/>
            <person name="Grigoriev I.V."/>
            <person name="Gunde-Cimerman N."/>
        </authorList>
    </citation>
    <scope>NUCLEOTIDE SEQUENCE [LARGE SCALE GENOMIC DNA]</scope>
    <source>
        <strain evidence="1 2">EXF-2481</strain>
    </source>
</reference>
<gene>
    <name evidence="1" type="ORF">AUEXF2481DRAFT_34595</name>
</gene>
<dbReference type="AlphaFoldDB" id="A0A074YW70"/>